<gene>
    <name evidence="2" type="ORF">PXEA_LOCUS21462</name>
</gene>
<organism evidence="2 3">
    <name type="scientific">Protopolystoma xenopodis</name>
    <dbReference type="NCBI Taxonomy" id="117903"/>
    <lineage>
        <taxon>Eukaryota</taxon>
        <taxon>Metazoa</taxon>
        <taxon>Spiralia</taxon>
        <taxon>Lophotrochozoa</taxon>
        <taxon>Platyhelminthes</taxon>
        <taxon>Monogenea</taxon>
        <taxon>Polyopisthocotylea</taxon>
        <taxon>Polystomatidea</taxon>
        <taxon>Polystomatidae</taxon>
        <taxon>Protopolystoma</taxon>
    </lineage>
</organism>
<dbReference type="GO" id="GO:0030286">
    <property type="term" value="C:dynein complex"/>
    <property type="evidence" value="ECO:0007669"/>
    <property type="project" value="InterPro"/>
</dbReference>
<name>A0A3S5A589_9PLAT</name>
<dbReference type="GO" id="GO:0051959">
    <property type="term" value="F:dynein light intermediate chain binding"/>
    <property type="evidence" value="ECO:0007669"/>
    <property type="project" value="InterPro"/>
</dbReference>
<keyword evidence="3" id="KW-1185">Reference proteome</keyword>
<dbReference type="InterPro" id="IPR041228">
    <property type="entry name" value="Dynein_C"/>
</dbReference>
<dbReference type="OrthoDB" id="10251809at2759"/>
<reference evidence="2" key="1">
    <citation type="submission" date="2018-11" db="EMBL/GenBank/DDBJ databases">
        <authorList>
            <consortium name="Pathogen Informatics"/>
        </authorList>
    </citation>
    <scope>NUCLEOTIDE SEQUENCE</scope>
</reference>
<dbReference type="EMBL" id="CAAALY010091746">
    <property type="protein sequence ID" value="VEL28022.1"/>
    <property type="molecule type" value="Genomic_DNA"/>
</dbReference>
<evidence type="ECO:0000313" key="3">
    <source>
        <dbReference type="Proteomes" id="UP000784294"/>
    </source>
</evidence>
<feature type="domain" description="Dynein heavy chain C-terminal" evidence="1">
    <location>
        <begin position="8"/>
        <end position="92"/>
    </location>
</feature>
<comment type="caution">
    <text evidence="2">The sequence shown here is derived from an EMBL/GenBank/DDBJ whole genome shotgun (WGS) entry which is preliminary data.</text>
</comment>
<evidence type="ECO:0000313" key="2">
    <source>
        <dbReference type="EMBL" id="VEL28022.1"/>
    </source>
</evidence>
<sequence>MNYATTGEAQSLLSTILEVQPRTGSTGVGKTNDEIVFEMADNILSRLMESIDLEEAKPDLFDEDEQGRVDSLTTVLTQELDRYNRLLRLIRVS</sequence>
<dbReference type="PANTHER" id="PTHR22878">
    <property type="entry name" value="DYNEIN HEAVY CHAIN 6, AXONEMAL-LIKE-RELATED"/>
    <property type="match status" value="1"/>
</dbReference>
<proteinExistence type="predicted"/>
<evidence type="ECO:0000259" key="1">
    <source>
        <dbReference type="Pfam" id="PF18199"/>
    </source>
</evidence>
<accession>A0A3S5A589</accession>
<dbReference type="GO" id="GO:0007018">
    <property type="term" value="P:microtubule-based movement"/>
    <property type="evidence" value="ECO:0007669"/>
    <property type="project" value="InterPro"/>
</dbReference>
<dbReference type="Proteomes" id="UP000784294">
    <property type="component" value="Unassembled WGS sequence"/>
</dbReference>
<dbReference type="AlphaFoldDB" id="A0A3S5A589"/>
<dbReference type="GO" id="GO:0045505">
    <property type="term" value="F:dynein intermediate chain binding"/>
    <property type="evidence" value="ECO:0007669"/>
    <property type="project" value="InterPro"/>
</dbReference>
<dbReference type="Gene3D" id="1.20.1270.280">
    <property type="match status" value="1"/>
</dbReference>
<dbReference type="InterPro" id="IPR026983">
    <property type="entry name" value="DHC"/>
</dbReference>
<protein>
    <recommendedName>
        <fullName evidence="1">Dynein heavy chain C-terminal domain-containing protein</fullName>
    </recommendedName>
</protein>
<dbReference type="Pfam" id="PF18199">
    <property type="entry name" value="Dynein_C"/>
    <property type="match status" value="1"/>
</dbReference>
<dbReference type="PANTHER" id="PTHR22878:SF68">
    <property type="entry name" value="DYNEIN HEAVY CHAIN 6, AXONEMAL-LIKE"/>
    <property type="match status" value="1"/>
</dbReference>